<feature type="domain" description="RNase H type-1" evidence="1">
    <location>
        <begin position="109"/>
        <end position="252"/>
    </location>
</feature>
<dbReference type="Proteomes" id="UP000001745">
    <property type="component" value="Unassembled WGS sequence"/>
</dbReference>
<dbReference type="HOGENOM" id="CLU_000680_26_1_1"/>
<proteinExistence type="predicted"/>
<dbReference type="PhylomeDB" id="B8MPL4"/>
<dbReference type="EMBL" id="EQ962658">
    <property type="protein sequence ID" value="EED14453.1"/>
    <property type="molecule type" value="Genomic_DNA"/>
</dbReference>
<gene>
    <name evidence="2" type="ORF">TSTA_106630</name>
</gene>
<evidence type="ECO:0000313" key="2">
    <source>
        <dbReference type="EMBL" id="EED14453.1"/>
    </source>
</evidence>
<dbReference type="AlphaFoldDB" id="B8MPL4"/>
<dbReference type="VEuPathDB" id="FungiDB:TSTA_106630"/>
<dbReference type="PANTHER" id="PTHR33481:SF1">
    <property type="entry name" value="ENDONUCLEASE_EXONUCLEASE_PHOSPHATASE DOMAIN-CONTAINING PROTEIN-RELATED"/>
    <property type="match status" value="1"/>
</dbReference>
<dbReference type="InterPro" id="IPR002156">
    <property type="entry name" value="RNaseH_domain"/>
</dbReference>
<dbReference type="OrthoDB" id="5077812at2759"/>
<protein>
    <recommendedName>
        <fullName evidence="1">RNase H type-1 domain-containing protein</fullName>
    </recommendedName>
</protein>
<evidence type="ECO:0000313" key="3">
    <source>
        <dbReference type="Proteomes" id="UP000001745"/>
    </source>
</evidence>
<evidence type="ECO:0000259" key="1">
    <source>
        <dbReference type="Pfam" id="PF00075"/>
    </source>
</evidence>
<dbReference type="InterPro" id="IPR012337">
    <property type="entry name" value="RNaseH-like_sf"/>
</dbReference>
<organism evidence="2 3">
    <name type="scientific">Talaromyces stipitatus (strain ATCC 10500 / CBS 375.48 / QM 6759 / NRRL 1006)</name>
    <name type="common">Penicillium stipitatum</name>
    <dbReference type="NCBI Taxonomy" id="441959"/>
    <lineage>
        <taxon>Eukaryota</taxon>
        <taxon>Fungi</taxon>
        <taxon>Dikarya</taxon>
        <taxon>Ascomycota</taxon>
        <taxon>Pezizomycotina</taxon>
        <taxon>Eurotiomycetes</taxon>
        <taxon>Eurotiomycetidae</taxon>
        <taxon>Eurotiales</taxon>
        <taxon>Trichocomaceae</taxon>
        <taxon>Talaromyces</taxon>
        <taxon>Talaromyces sect. Talaromyces</taxon>
    </lineage>
</organism>
<dbReference type="GO" id="GO:0004523">
    <property type="term" value="F:RNA-DNA hybrid ribonuclease activity"/>
    <property type="evidence" value="ECO:0007669"/>
    <property type="project" value="InterPro"/>
</dbReference>
<dbReference type="GeneID" id="8103563"/>
<dbReference type="Gene3D" id="3.30.420.10">
    <property type="entry name" value="Ribonuclease H-like superfamily/Ribonuclease H"/>
    <property type="match status" value="1"/>
</dbReference>
<dbReference type="InParanoid" id="B8MPL4"/>
<dbReference type="Pfam" id="PF00075">
    <property type="entry name" value="RNase_H"/>
    <property type="match status" value="1"/>
</dbReference>
<dbReference type="CDD" id="cd09276">
    <property type="entry name" value="Rnase_HI_RT_non_LTR"/>
    <property type="match status" value="1"/>
</dbReference>
<dbReference type="GO" id="GO:0003676">
    <property type="term" value="F:nucleic acid binding"/>
    <property type="evidence" value="ECO:0007669"/>
    <property type="project" value="InterPro"/>
</dbReference>
<accession>B8MPL4</accession>
<dbReference type="PANTHER" id="PTHR33481">
    <property type="entry name" value="REVERSE TRANSCRIPTASE"/>
    <property type="match status" value="1"/>
</dbReference>
<dbReference type="RefSeq" id="XP_002486691.1">
    <property type="nucleotide sequence ID" value="XM_002486646.1"/>
</dbReference>
<dbReference type="SUPFAM" id="SSF53098">
    <property type="entry name" value="Ribonuclease H-like"/>
    <property type="match status" value="1"/>
</dbReference>
<keyword evidence="3" id="KW-1185">Reference proteome</keyword>
<reference evidence="3" key="1">
    <citation type="journal article" date="2015" name="Genome Announc.">
        <title>Genome sequence of the AIDS-associated pathogen Penicillium marneffei (ATCC18224) and its near taxonomic relative Talaromyces stipitatus (ATCC10500).</title>
        <authorList>
            <person name="Nierman W.C."/>
            <person name="Fedorova-Abrams N.D."/>
            <person name="Andrianopoulos A."/>
        </authorList>
    </citation>
    <scope>NUCLEOTIDE SEQUENCE [LARGE SCALE GENOMIC DNA]</scope>
    <source>
        <strain evidence="3">ATCC 10500 / CBS 375.48 / QM 6759 / NRRL 1006</strain>
    </source>
</reference>
<dbReference type="InterPro" id="IPR036397">
    <property type="entry name" value="RNaseH_sf"/>
</dbReference>
<sequence length="282" mass="31364">MTSKALTIASTLRSLGNTVHGIRPHLLQQAISACVLRKAYFGVETWWPGRTRPLLALPNMEKINPLLHPPWSTKEPREAALRWVSALLGRIREEAVDNFQILLQSIPNNDIIIYSDRSKLENGQTDGGYIGFQAGSQFLRGSIPLRHNKEVFDAEAEAALTGLKATMIHSTAQCSLNLWICLDNLEVAIQLLSLSIGSSQAVFESFNTLAATWPLRRRLPQIESRAVQIRWVPGHANISRNEAADCTTKEGAGKTVSTSYPWSYVAFKRHTKSQATSRAQTY</sequence>
<name>B8MPL4_TALSN</name>
<dbReference type="PROSITE" id="PS51257">
    <property type="entry name" value="PROKAR_LIPOPROTEIN"/>
    <property type="match status" value="1"/>
</dbReference>